<dbReference type="EMBL" id="JAPDFW010000083">
    <property type="protein sequence ID" value="KAJ5071984.1"/>
    <property type="molecule type" value="Genomic_DNA"/>
</dbReference>
<keyword evidence="3" id="KW-1185">Reference proteome</keyword>
<evidence type="ECO:0000313" key="2">
    <source>
        <dbReference type="EMBL" id="KAJ5071984.1"/>
    </source>
</evidence>
<organism evidence="2 3">
    <name type="scientific">Anaeramoeba ignava</name>
    <name type="common">Anaerobic marine amoeba</name>
    <dbReference type="NCBI Taxonomy" id="1746090"/>
    <lineage>
        <taxon>Eukaryota</taxon>
        <taxon>Metamonada</taxon>
        <taxon>Anaeramoebidae</taxon>
        <taxon>Anaeramoeba</taxon>
    </lineage>
</organism>
<dbReference type="OMA" id="RHSGFIQ"/>
<accession>A0A9Q0RAR9</accession>
<comment type="caution">
    <text evidence="2">The sequence shown here is derived from an EMBL/GenBank/DDBJ whole genome shotgun (WGS) entry which is preliminary data.</text>
</comment>
<evidence type="ECO:0000313" key="3">
    <source>
        <dbReference type="Proteomes" id="UP001149090"/>
    </source>
</evidence>
<evidence type="ECO:0000256" key="1">
    <source>
        <dbReference type="SAM" id="Coils"/>
    </source>
</evidence>
<protein>
    <submittedName>
        <fullName evidence="2">Structural maintenance of chromosomes protein</fullName>
    </submittedName>
</protein>
<feature type="coiled-coil region" evidence="1">
    <location>
        <begin position="6"/>
        <end position="92"/>
    </location>
</feature>
<dbReference type="Proteomes" id="UP001149090">
    <property type="component" value="Unassembled WGS sequence"/>
</dbReference>
<dbReference type="Gene3D" id="1.10.287.1490">
    <property type="match status" value="1"/>
</dbReference>
<name>A0A9Q0RAR9_ANAIG</name>
<keyword evidence="1" id="KW-0175">Coiled coil</keyword>
<proteinExistence type="predicted"/>
<reference evidence="2" key="1">
    <citation type="submission" date="2022-10" db="EMBL/GenBank/DDBJ databases">
        <title>Novel sulphate-reducing endosymbionts in the free-living metamonad Anaeramoeba.</title>
        <authorList>
            <person name="Jerlstrom-Hultqvist J."/>
            <person name="Cepicka I."/>
            <person name="Gallot-Lavallee L."/>
            <person name="Salas-Leiva D."/>
            <person name="Curtis B.A."/>
            <person name="Zahonova K."/>
            <person name="Pipaliya S."/>
            <person name="Dacks J."/>
            <person name="Roger A.J."/>
        </authorList>
    </citation>
    <scope>NUCLEOTIDE SEQUENCE</scope>
    <source>
        <strain evidence="2">BMAN</strain>
    </source>
</reference>
<dbReference type="AlphaFoldDB" id="A0A9Q0RAR9"/>
<gene>
    <name evidence="2" type="ORF">M0811_09628</name>
</gene>
<feature type="coiled-coil region" evidence="1">
    <location>
        <begin position="117"/>
        <end position="256"/>
    </location>
</feature>
<sequence length="266" mass="30762">MSNTRIAELETGIEALNSKIAQITRRSQSAEKVVKQAQEVKEKNANLEKENKDVSARLEKAIKDYEITMKKQEDLQAELDEMKSQSQKTDELHRVLQLTNSKLNKAKQDEKGMDDKVSNIKSRIANADKKIAQLEKQLQQMGEEQDTHLEQTDKTLSDLELAQRQVIEKETKAKNLKIDFNNITTKNKDLIQQNEKIENELKSIESKLVAQTKELKKIQDNKEETREETQEIREKIHRAEVEFAKEEAKANVLEKKESDAHKNLDI</sequence>